<organism evidence="6 7">
    <name type="scientific">Deinococcus xianganensis</name>
    <dbReference type="NCBI Taxonomy" id="1507289"/>
    <lineage>
        <taxon>Bacteria</taxon>
        <taxon>Thermotogati</taxon>
        <taxon>Deinococcota</taxon>
        <taxon>Deinococci</taxon>
        <taxon>Deinococcales</taxon>
        <taxon>Deinococcaceae</taxon>
        <taxon>Deinococcus</taxon>
    </lineage>
</organism>
<dbReference type="EMBL" id="WVHK01000043">
    <property type="protein sequence ID" value="MXV20390.1"/>
    <property type="molecule type" value="Genomic_DNA"/>
</dbReference>
<dbReference type="Gene3D" id="2.30.42.10">
    <property type="match status" value="1"/>
</dbReference>
<protein>
    <submittedName>
        <fullName evidence="6">PDZ domain-containing protein</fullName>
    </submittedName>
</protein>
<feature type="compositionally biased region" description="Gly residues" evidence="4">
    <location>
        <begin position="224"/>
        <end position="236"/>
    </location>
</feature>
<dbReference type="SUPFAM" id="SSF50494">
    <property type="entry name" value="Trypsin-like serine proteases"/>
    <property type="match status" value="1"/>
</dbReference>
<evidence type="ECO:0000259" key="5">
    <source>
        <dbReference type="SMART" id="SM00228"/>
    </source>
</evidence>
<keyword evidence="2" id="KW-0645">Protease</keyword>
<name>A0A6I4YIK1_9DEIO</name>
<dbReference type="PANTHER" id="PTHR22939">
    <property type="entry name" value="SERINE PROTEASE FAMILY S1C HTRA-RELATED"/>
    <property type="match status" value="1"/>
</dbReference>
<reference evidence="6 7" key="1">
    <citation type="submission" date="2019-11" db="EMBL/GenBank/DDBJ databases">
        <title>Genome sequence of Deinococcus xianganensis Y35, AI-2 producing algicidal bacterium, isolated from lake water.</title>
        <authorList>
            <person name="Li Y."/>
        </authorList>
    </citation>
    <scope>NUCLEOTIDE SEQUENCE [LARGE SCALE GENOMIC DNA]</scope>
    <source>
        <strain evidence="6 7">Y35</strain>
    </source>
</reference>
<gene>
    <name evidence="6" type="ORF">GLX28_12185</name>
</gene>
<comment type="similarity">
    <text evidence="1">Belongs to the peptidase S1C family.</text>
</comment>
<dbReference type="Gene3D" id="2.40.10.120">
    <property type="match status" value="1"/>
</dbReference>
<dbReference type="GO" id="GO:0004252">
    <property type="term" value="F:serine-type endopeptidase activity"/>
    <property type="evidence" value="ECO:0007669"/>
    <property type="project" value="InterPro"/>
</dbReference>
<evidence type="ECO:0000256" key="3">
    <source>
        <dbReference type="ARBA" id="ARBA00022801"/>
    </source>
</evidence>
<dbReference type="InterPro" id="IPR036034">
    <property type="entry name" value="PDZ_sf"/>
</dbReference>
<dbReference type="PANTHER" id="PTHR22939:SF129">
    <property type="entry name" value="SERINE PROTEASE HTRA2, MITOCHONDRIAL"/>
    <property type="match status" value="1"/>
</dbReference>
<dbReference type="InterPro" id="IPR009003">
    <property type="entry name" value="Peptidase_S1_PA"/>
</dbReference>
<dbReference type="SUPFAM" id="SSF50156">
    <property type="entry name" value="PDZ domain-like"/>
    <property type="match status" value="1"/>
</dbReference>
<feature type="compositionally biased region" description="Basic and acidic residues" evidence="4">
    <location>
        <begin position="250"/>
        <end position="268"/>
    </location>
</feature>
<feature type="domain" description="PDZ" evidence="5">
    <location>
        <begin position="176"/>
        <end position="344"/>
    </location>
</feature>
<comment type="caution">
    <text evidence="6">The sequence shown here is derived from an EMBL/GenBank/DDBJ whole genome shotgun (WGS) entry which is preliminary data.</text>
</comment>
<dbReference type="InterPro" id="IPR001478">
    <property type="entry name" value="PDZ"/>
</dbReference>
<dbReference type="Proteomes" id="UP000430519">
    <property type="component" value="Unassembled WGS sequence"/>
</dbReference>
<dbReference type="PRINTS" id="PR00834">
    <property type="entry name" value="PROTEASES2C"/>
</dbReference>
<dbReference type="Pfam" id="PF13180">
    <property type="entry name" value="PDZ_2"/>
    <property type="match status" value="1"/>
</dbReference>
<dbReference type="GO" id="GO:0006515">
    <property type="term" value="P:protein quality control for misfolded or incompletely synthesized proteins"/>
    <property type="evidence" value="ECO:0007669"/>
    <property type="project" value="TreeGrafter"/>
</dbReference>
<proteinExistence type="inferred from homology"/>
<dbReference type="Pfam" id="PF13365">
    <property type="entry name" value="Trypsin_2"/>
    <property type="match status" value="1"/>
</dbReference>
<keyword evidence="3" id="KW-0378">Hydrolase</keyword>
<dbReference type="InterPro" id="IPR001940">
    <property type="entry name" value="Peptidase_S1C"/>
</dbReference>
<evidence type="ECO:0000313" key="7">
    <source>
        <dbReference type="Proteomes" id="UP000430519"/>
    </source>
</evidence>
<dbReference type="SMART" id="SM00228">
    <property type="entry name" value="PDZ"/>
    <property type="match status" value="1"/>
</dbReference>
<accession>A0A6I4YIK1</accession>
<keyword evidence="7" id="KW-1185">Reference proteome</keyword>
<dbReference type="GO" id="GO:0042597">
    <property type="term" value="C:periplasmic space"/>
    <property type="evidence" value="ECO:0007669"/>
    <property type="project" value="TreeGrafter"/>
</dbReference>
<evidence type="ECO:0000313" key="6">
    <source>
        <dbReference type="EMBL" id="MXV20390.1"/>
    </source>
</evidence>
<evidence type="ECO:0000256" key="1">
    <source>
        <dbReference type="ARBA" id="ARBA00010541"/>
    </source>
</evidence>
<feature type="region of interest" description="Disordered" evidence="4">
    <location>
        <begin position="195"/>
        <end position="268"/>
    </location>
</feature>
<sequence length="356" mass="36675">MADAVEQAARSVVTVRAARPVSGTVVGDGLVLTPAHLLHAEEVPVVTPDGRTLTGLVVGRDPGSDLALLRVDGLTVPALTAGEAGRAGELLLAVGRPPGGVQASLGLNPGRARDGWLHTGAQPFPGVSGGALVNAQGELVGVLNAGVRRGQLLAVPAARAAQVADLLSREGRVPRGYLGLATQPVHFPAAATPDEVDEDAFSGGPFARGPFGDGRFGPGRPRGEGGPWGGRRGPGRGPDHGGHGRPRGPWAREGRPERGGQDRGGMDEARLEKLRRFRERFAGGRVGLTVVQVEAGSPGQAAGFRVGDVLLALDGEGFTHPAELLSRVRSRAGETMTLRVLRGGEEQDVSVTVGER</sequence>
<evidence type="ECO:0000256" key="4">
    <source>
        <dbReference type="SAM" id="MobiDB-lite"/>
    </source>
</evidence>
<dbReference type="AlphaFoldDB" id="A0A6I4YIK1"/>
<evidence type="ECO:0000256" key="2">
    <source>
        <dbReference type="ARBA" id="ARBA00022670"/>
    </source>
</evidence>